<name>A0A1S3BEC0_CUCME</name>
<organism evidence="1 2">
    <name type="scientific">Cucumis melo</name>
    <name type="common">Muskmelon</name>
    <dbReference type="NCBI Taxonomy" id="3656"/>
    <lineage>
        <taxon>Eukaryota</taxon>
        <taxon>Viridiplantae</taxon>
        <taxon>Streptophyta</taxon>
        <taxon>Embryophyta</taxon>
        <taxon>Tracheophyta</taxon>
        <taxon>Spermatophyta</taxon>
        <taxon>Magnoliopsida</taxon>
        <taxon>eudicotyledons</taxon>
        <taxon>Gunneridae</taxon>
        <taxon>Pentapetalae</taxon>
        <taxon>rosids</taxon>
        <taxon>fabids</taxon>
        <taxon>Cucurbitales</taxon>
        <taxon>Cucurbitaceae</taxon>
        <taxon>Benincaseae</taxon>
        <taxon>Cucumis</taxon>
    </lineage>
</organism>
<dbReference type="InterPro" id="IPR027949">
    <property type="entry name" value="Chloroplast_duf"/>
</dbReference>
<dbReference type="PANTHER" id="PTHR33358">
    <property type="entry name" value="F-BOX PROTEIN WITH A DOMAIN PROTEIN"/>
    <property type="match status" value="1"/>
</dbReference>
<dbReference type="Pfam" id="PF14476">
    <property type="entry name" value="Chloroplast_duf"/>
    <property type="match status" value="1"/>
</dbReference>
<sequence>MAAFGSASALYFKSSLSLPSSFFPASCSEGVCKATMSSSSSMFQAIPMSLHKLQTSGLVEKLETGNGFKISNFTNPVADGRLNSNILSCPDPVVAAKLYAVMEAITDRVEMHRNVGEQRDNWNRLLLTSLNAITLGAATMAGLAAAATTSASITALKMSSMLLYLAATGMSVVMNKLQPSQLAEEQRNAARLFQQLRCQLQSKLSRGDLNNNQVGEAMERVLALDKAYPLPLLGSMIEKFPSTVEPATWWPPQTQVHKHKETNTKLSGNGWSRELEEEMREIVGVLKRKDLQEYLSLSQKALKVNKILAVSGPLLTLVGAIGSAFVGSCSGAWPAMVGVVAGSMASIVNALEHGGQVGMVFEMYRNNAGFFKLIEETIESNVNLRDVLKRENGEVFEIKVALQLGRSLTELEQLAASNSSSSNGREELREFASKLF</sequence>
<dbReference type="GeneID" id="103489105"/>
<dbReference type="RefSeq" id="XP_008446338.2">
    <property type="nucleotide sequence ID" value="XM_008448116.2"/>
</dbReference>
<dbReference type="InParanoid" id="A0A1S3BEC0"/>
<accession>A0A1S3BEC0</accession>
<evidence type="ECO:0000313" key="1">
    <source>
        <dbReference type="Proteomes" id="UP001652600"/>
    </source>
</evidence>
<evidence type="ECO:0000313" key="2">
    <source>
        <dbReference type="RefSeq" id="XP_008446338.2"/>
    </source>
</evidence>
<dbReference type="AlphaFoldDB" id="A0A1S3BEC0"/>
<reference evidence="2" key="1">
    <citation type="submission" date="2025-08" db="UniProtKB">
        <authorList>
            <consortium name="RefSeq"/>
        </authorList>
    </citation>
    <scope>IDENTIFICATION</scope>
    <source>
        <tissue evidence="2">Stem</tissue>
    </source>
</reference>
<keyword evidence="1" id="KW-1185">Reference proteome</keyword>
<dbReference type="KEGG" id="cmo:103489105"/>
<proteinExistence type="predicted"/>
<dbReference type="Proteomes" id="UP001652600">
    <property type="component" value="Chromosome 12"/>
</dbReference>
<dbReference type="eggNOG" id="ENOG502QXI0">
    <property type="taxonomic scope" value="Eukaryota"/>
</dbReference>
<dbReference type="Gramene" id="MELO3C002443.2.1">
    <property type="protein sequence ID" value="MELO3C002443.2.1"/>
    <property type="gene ID" value="MELO3C002443.2"/>
</dbReference>
<protein>
    <submittedName>
        <fullName evidence="2">Probable F-box protein At4g22030</fullName>
    </submittedName>
</protein>
<gene>
    <name evidence="2" type="primary">LOC103489105</name>
</gene>
<dbReference type="PANTHER" id="PTHR33358:SF16">
    <property type="entry name" value="F-BOX PROTEIN"/>
    <property type="match status" value="1"/>
</dbReference>